<dbReference type="GO" id="GO:0009102">
    <property type="term" value="P:biotin biosynthetic process"/>
    <property type="evidence" value="ECO:0007669"/>
    <property type="project" value="UniProtKB-UniRule"/>
</dbReference>
<evidence type="ECO:0000256" key="5">
    <source>
        <dbReference type="ARBA" id="ARBA00022756"/>
    </source>
</evidence>
<comment type="caution">
    <text evidence="9">The sequence shown here is derived from an EMBL/GenBank/DDBJ whole genome shotgun (WGS) entry which is preliminary data.</text>
</comment>
<dbReference type="RefSeq" id="WP_123712680.1">
    <property type="nucleotide sequence ID" value="NZ_RKHR01000004.1"/>
</dbReference>
<evidence type="ECO:0000256" key="8">
    <source>
        <dbReference type="HAMAP-Rule" id="MF_00336"/>
    </source>
</evidence>
<dbReference type="PANTHER" id="PTHR43210:SF5">
    <property type="entry name" value="DETHIOBIOTIN SYNTHETASE"/>
    <property type="match status" value="1"/>
</dbReference>
<comment type="similarity">
    <text evidence="8">Belongs to the dethiobiotin synthetase family.</text>
</comment>
<comment type="catalytic activity">
    <reaction evidence="8">
        <text>(7R,8S)-7,8-diammoniononanoate + CO2 + ATP = (4R,5S)-dethiobiotin + ADP + phosphate + 3 H(+)</text>
        <dbReference type="Rhea" id="RHEA:15805"/>
        <dbReference type="ChEBI" id="CHEBI:15378"/>
        <dbReference type="ChEBI" id="CHEBI:16526"/>
        <dbReference type="ChEBI" id="CHEBI:30616"/>
        <dbReference type="ChEBI" id="CHEBI:43474"/>
        <dbReference type="ChEBI" id="CHEBI:149469"/>
        <dbReference type="ChEBI" id="CHEBI:149473"/>
        <dbReference type="ChEBI" id="CHEBI:456216"/>
        <dbReference type="EC" id="6.3.3.3"/>
    </reaction>
</comment>
<feature type="binding site" evidence="8">
    <location>
        <position position="116"/>
    </location>
    <ligand>
        <name>Mg(2+)</name>
        <dbReference type="ChEBI" id="CHEBI:18420"/>
    </ligand>
</feature>
<evidence type="ECO:0000256" key="2">
    <source>
        <dbReference type="ARBA" id="ARBA00022598"/>
    </source>
</evidence>
<keyword evidence="6 8" id="KW-0067">ATP-binding</keyword>
<gene>
    <name evidence="8" type="primary">bioD</name>
    <name evidence="9" type="ORF">EDC56_2380</name>
</gene>
<feature type="binding site" evidence="8">
    <location>
        <begin position="12"/>
        <end position="17"/>
    </location>
    <ligand>
        <name>ATP</name>
        <dbReference type="ChEBI" id="CHEBI:30616"/>
    </ligand>
</feature>
<dbReference type="GO" id="GO:0042803">
    <property type="term" value="F:protein homodimerization activity"/>
    <property type="evidence" value="ECO:0007669"/>
    <property type="project" value="UniProtKB-ARBA"/>
</dbReference>
<dbReference type="InterPro" id="IPR004472">
    <property type="entry name" value="DTB_synth_BioD"/>
</dbReference>
<protein>
    <recommendedName>
        <fullName evidence="8">ATP-dependent dethiobiotin synthetase BioD</fullName>
        <ecNumber evidence="8">6.3.3.3</ecNumber>
    </recommendedName>
    <alternativeName>
        <fullName evidence="8">DTB synthetase</fullName>
        <shortName evidence="8">DTBS</shortName>
    </alternativeName>
    <alternativeName>
        <fullName evidence="8">Dethiobiotin synthase</fullName>
    </alternativeName>
</protein>
<comment type="cofactor">
    <cofactor evidence="8">
        <name>Mg(2+)</name>
        <dbReference type="ChEBI" id="CHEBI:18420"/>
    </cofactor>
</comment>
<feature type="binding site" evidence="8">
    <location>
        <position position="54"/>
    </location>
    <ligand>
        <name>ATP</name>
        <dbReference type="ChEBI" id="CHEBI:30616"/>
    </ligand>
</feature>
<dbReference type="Proteomes" id="UP000275394">
    <property type="component" value="Unassembled WGS sequence"/>
</dbReference>
<dbReference type="EC" id="6.3.3.3" evidence="8"/>
<dbReference type="GO" id="GO:0000287">
    <property type="term" value="F:magnesium ion binding"/>
    <property type="evidence" value="ECO:0007669"/>
    <property type="project" value="UniProtKB-UniRule"/>
</dbReference>
<dbReference type="FunFam" id="3.40.50.300:FF:000292">
    <property type="entry name" value="ATP-dependent dethiobiotin synthetase BioD"/>
    <property type="match status" value="1"/>
</dbReference>
<comment type="subcellular location">
    <subcellularLocation>
        <location evidence="8">Cytoplasm</location>
    </subcellularLocation>
</comment>
<feature type="binding site" evidence="8">
    <location>
        <begin position="205"/>
        <end position="207"/>
    </location>
    <ligand>
        <name>ATP</name>
        <dbReference type="ChEBI" id="CHEBI:30616"/>
    </ligand>
</feature>
<dbReference type="PIRSF" id="PIRSF006755">
    <property type="entry name" value="DTB_synth"/>
    <property type="match status" value="1"/>
</dbReference>
<feature type="binding site" evidence="8">
    <location>
        <position position="54"/>
    </location>
    <ligand>
        <name>Mg(2+)</name>
        <dbReference type="ChEBI" id="CHEBI:18420"/>
    </ligand>
</feature>
<comment type="pathway">
    <text evidence="8">Cofactor biosynthesis; biotin biosynthesis; biotin from 7,8-diaminononanoate: step 1/2.</text>
</comment>
<keyword evidence="1 8" id="KW-0963">Cytoplasm</keyword>
<comment type="subunit">
    <text evidence="8">Homodimer.</text>
</comment>
<feature type="binding site" evidence="8">
    <location>
        <position position="16"/>
    </location>
    <ligand>
        <name>Mg(2+)</name>
        <dbReference type="ChEBI" id="CHEBI:18420"/>
    </ligand>
</feature>
<dbReference type="CDD" id="cd03109">
    <property type="entry name" value="DTBS"/>
    <property type="match status" value="1"/>
</dbReference>
<dbReference type="InterPro" id="IPR027417">
    <property type="entry name" value="P-loop_NTPase"/>
</dbReference>
<evidence type="ECO:0000256" key="6">
    <source>
        <dbReference type="ARBA" id="ARBA00022840"/>
    </source>
</evidence>
<dbReference type="Pfam" id="PF13500">
    <property type="entry name" value="AAA_26"/>
    <property type="match status" value="1"/>
</dbReference>
<dbReference type="GO" id="GO:0004141">
    <property type="term" value="F:dethiobiotin synthase activity"/>
    <property type="evidence" value="ECO:0007669"/>
    <property type="project" value="UniProtKB-UniRule"/>
</dbReference>
<dbReference type="PANTHER" id="PTHR43210">
    <property type="entry name" value="DETHIOBIOTIN SYNTHETASE"/>
    <property type="match status" value="1"/>
</dbReference>
<evidence type="ECO:0000256" key="1">
    <source>
        <dbReference type="ARBA" id="ARBA00022490"/>
    </source>
</evidence>
<feature type="binding site" evidence="8">
    <location>
        <begin position="116"/>
        <end position="119"/>
    </location>
    <ligand>
        <name>ATP</name>
        <dbReference type="ChEBI" id="CHEBI:30616"/>
    </ligand>
</feature>
<comment type="function">
    <text evidence="8">Catalyzes a mechanistically unusual reaction, the ATP-dependent insertion of CO2 between the N7 and N8 nitrogen atoms of 7,8-diaminopelargonic acid (DAPA, also called 7,8-diammoniononanoate) to form a ureido ring.</text>
</comment>
<evidence type="ECO:0000256" key="4">
    <source>
        <dbReference type="ARBA" id="ARBA00022741"/>
    </source>
</evidence>
<keyword evidence="4 8" id="KW-0547">Nucleotide-binding</keyword>
<dbReference type="GO" id="GO:0005524">
    <property type="term" value="F:ATP binding"/>
    <property type="evidence" value="ECO:0007669"/>
    <property type="project" value="UniProtKB-UniRule"/>
</dbReference>
<keyword evidence="2 8" id="KW-0436">Ligase</keyword>
<organism evidence="9 10">
    <name type="scientific">Sinobacterium caligoides</name>
    <dbReference type="NCBI Taxonomy" id="933926"/>
    <lineage>
        <taxon>Bacteria</taxon>
        <taxon>Pseudomonadati</taxon>
        <taxon>Pseudomonadota</taxon>
        <taxon>Gammaproteobacteria</taxon>
        <taxon>Cellvibrionales</taxon>
        <taxon>Spongiibacteraceae</taxon>
        <taxon>Sinobacterium</taxon>
    </lineage>
</organism>
<dbReference type="NCBIfam" id="TIGR00347">
    <property type="entry name" value="bioD"/>
    <property type="match status" value="1"/>
</dbReference>
<evidence type="ECO:0000256" key="3">
    <source>
        <dbReference type="ARBA" id="ARBA00022723"/>
    </source>
</evidence>
<sequence>MSKYFITGTDTDAGKTVVAAGLLARAAQQGLRSVGLKPIAAGCELTEQGLRNDDALALMAASTEVLAYEVVNPVALEPAIAPHIVLMKQNRHVSVSQLAGYVRGAMMTPADLVLVEGAGGWRVPLNRREMLSALAKELEVPAILVVGVKLGCINHALLAAESIRADGVELAGWVGNVIDADTECLDENLMTLNALLQAPCLGVVPHLADCSAPRVAEYLTLPTDQPSADVS</sequence>
<keyword evidence="3 8" id="KW-0479">Metal-binding</keyword>
<keyword evidence="10" id="KW-1185">Reference proteome</keyword>
<name>A0A3N2DQ26_9GAMM</name>
<dbReference type="GO" id="GO:0005829">
    <property type="term" value="C:cytosol"/>
    <property type="evidence" value="ECO:0007669"/>
    <property type="project" value="TreeGrafter"/>
</dbReference>
<feature type="active site" evidence="8">
    <location>
        <position position="37"/>
    </location>
</feature>
<evidence type="ECO:0000313" key="10">
    <source>
        <dbReference type="Proteomes" id="UP000275394"/>
    </source>
</evidence>
<comment type="caution">
    <text evidence="8">Lacks conserved residue(s) required for the propagation of feature annotation.</text>
</comment>
<dbReference type="SUPFAM" id="SSF52540">
    <property type="entry name" value="P-loop containing nucleoside triphosphate hydrolases"/>
    <property type="match status" value="1"/>
</dbReference>
<accession>A0A3N2DQ26</accession>
<dbReference type="AlphaFoldDB" id="A0A3N2DQ26"/>
<dbReference type="HAMAP" id="MF_00336">
    <property type="entry name" value="BioD"/>
    <property type="match status" value="1"/>
</dbReference>
<dbReference type="UniPathway" id="UPA00078">
    <property type="reaction ID" value="UER00161"/>
</dbReference>
<evidence type="ECO:0000313" key="9">
    <source>
        <dbReference type="EMBL" id="ROS01931.1"/>
    </source>
</evidence>
<dbReference type="OrthoDB" id="9802097at2"/>
<keyword evidence="5 8" id="KW-0093">Biotin biosynthesis</keyword>
<proteinExistence type="inferred from homology"/>
<reference evidence="9 10" key="1">
    <citation type="submission" date="2018-11" db="EMBL/GenBank/DDBJ databases">
        <title>Genomic Encyclopedia of Type Strains, Phase IV (KMG-IV): sequencing the most valuable type-strain genomes for metagenomic binning, comparative biology and taxonomic classification.</title>
        <authorList>
            <person name="Goeker M."/>
        </authorList>
    </citation>
    <scope>NUCLEOTIDE SEQUENCE [LARGE SCALE GENOMIC DNA]</scope>
    <source>
        <strain evidence="9 10">DSM 100316</strain>
    </source>
</reference>
<evidence type="ECO:0000256" key="7">
    <source>
        <dbReference type="ARBA" id="ARBA00022842"/>
    </source>
</evidence>
<dbReference type="EMBL" id="RKHR01000004">
    <property type="protein sequence ID" value="ROS01931.1"/>
    <property type="molecule type" value="Genomic_DNA"/>
</dbReference>
<keyword evidence="7 8" id="KW-0460">Magnesium</keyword>
<dbReference type="Gene3D" id="3.40.50.300">
    <property type="entry name" value="P-loop containing nucleotide triphosphate hydrolases"/>
    <property type="match status" value="1"/>
</dbReference>